<dbReference type="InterPro" id="IPR010719">
    <property type="entry name" value="MnmM_MeTrfase"/>
</dbReference>
<comment type="caution">
    <text evidence="1">The sequence shown here is derived from an EMBL/GenBank/DDBJ whole genome shotgun (WGS) entry which is preliminary data.</text>
</comment>
<dbReference type="PANTHER" id="PTHR35276:SF1">
    <property type="entry name" value="TRNA (MNM(5)S(2)U34)-METHYLTRANSFERASE, CHLOROPLASTIC"/>
    <property type="match status" value="1"/>
</dbReference>
<name>A0A7J0BRP1_9BACT</name>
<dbReference type="PANTHER" id="PTHR35276">
    <property type="entry name" value="S-ADENOSYL-L-METHIONINE-DEPENDENT METHYLTRANSFERASES SUPERFAMILY PROTEIN"/>
    <property type="match status" value="1"/>
</dbReference>
<dbReference type="SUPFAM" id="SSF53335">
    <property type="entry name" value="S-adenosyl-L-methionine-dependent methyltransferases"/>
    <property type="match status" value="1"/>
</dbReference>
<dbReference type="AlphaFoldDB" id="A0A7J0BRP1"/>
<dbReference type="Proteomes" id="UP000503820">
    <property type="component" value="Unassembled WGS sequence"/>
</dbReference>
<evidence type="ECO:0000313" key="2">
    <source>
        <dbReference type="Proteomes" id="UP000503820"/>
    </source>
</evidence>
<protein>
    <submittedName>
        <fullName evidence="1">rRNA methyltransferase</fullName>
    </submittedName>
</protein>
<gene>
    <name evidence="1" type="primary">mraW</name>
    <name evidence="1" type="ORF">DSM19430T_10670</name>
</gene>
<dbReference type="RefSeq" id="WP_174409057.1">
    <property type="nucleotide sequence ID" value="NZ_BLVP01000005.1"/>
</dbReference>
<evidence type="ECO:0000313" key="1">
    <source>
        <dbReference type="EMBL" id="GFM36383.1"/>
    </source>
</evidence>
<proteinExistence type="predicted"/>
<dbReference type="EMBL" id="BLVP01000005">
    <property type="protein sequence ID" value="GFM36383.1"/>
    <property type="molecule type" value="Genomic_DNA"/>
</dbReference>
<keyword evidence="1" id="KW-0489">Methyltransferase</keyword>
<reference evidence="1 2" key="1">
    <citation type="submission" date="2020-05" db="EMBL/GenBank/DDBJ databases">
        <title>Draft genome sequence of Desulfovibrio psychrotolerans JS1T.</title>
        <authorList>
            <person name="Ueno A."/>
            <person name="Tamazawa S."/>
            <person name="Tamamura S."/>
            <person name="Murakami T."/>
            <person name="Kiyama T."/>
            <person name="Inomata H."/>
            <person name="Amano Y."/>
            <person name="Miyakawa K."/>
            <person name="Tamaki H."/>
            <person name="Naganuma T."/>
            <person name="Kaneko K."/>
        </authorList>
    </citation>
    <scope>NUCLEOTIDE SEQUENCE [LARGE SCALE GENOMIC DNA]</scope>
    <source>
        <strain evidence="1 2">JS1</strain>
    </source>
</reference>
<sequence length="193" mass="20669">MRSAVIPPILDLTKQVVRAAVRPGDTVVDATVGNGHDTLFLAELVGPAGHVYGFDIQAQALDAARARLQAAGCLERTTLLHAGHEQAGTMLPPAAQTSLACAMFNLGYLPGGDKARVTTPQATLIALRTLLSMLRPHGILTVHCYTGHNGGEAEGHAVLEWAHGLEWETHRVARYDFCNKPRNGEALLVIERV</sequence>
<keyword evidence="1" id="KW-0808">Transferase</keyword>
<dbReference type="CDD" id="cd02440">
    <property type="entry name" value="AdoMet_MTases"/>
    <property type="match status" value="1"/>
</dbReference>
<dbReference type="Pfam" id="PF06962">
    <property type="entry name" value="rRNA_methylase"/>
    <property type="match status" value="1"/>
</dbReference>
<dbReference type="GO" id="GO:0032259">
    <property type="term" value="P:methylation"/>
    <property type="evidence" value="ECO:0007669"/>
    <property type="project" value="UniProtKB-KW"/>
</dbReference>
<dbReference type="GO" id="GO:0008168">
    <property type="term" value="F:methyltransferase activity"/>
    <property type="evidence" value="ECO:0007669"/>
    <property type="project" value="UniProtKB-KW"/>
</dbReference>
<organism evidence="1 2">
    <name type="scientific">Desulfovibrio psychrotolerans</name>
    <dbReference type="NCBI Taxonomy" id="415242"/>
    <lineage>
        <taxon>Bacteria</taxon>
        <taxon>Pseudomonadati</taxon>
        <taxon>Thermodesulfobacteriota</taxon>
        <taxon>Desulfovibrionia</taxon>
        <taxon>Desulfovibrionales</taxon>
        <taxon>Desulfovibrionaceae</taxon>
        <taxon>Desulfovibrio</taxon>
    </lineage>
</organism>
<keyword evidence="2" id="KW-1185">Reference proteome</keyword>
<dbReference type="InterPro" id="IPR029063">
    <property type="entry name" value="SAM-dependent_MTases_sf"/>
</dbReference>
<accession>A0A7J0BRP1</accession>
<dbReference type="Gene3D" id="3.40.50.150">
    <property type="entry name" value="Vaccinia Virus protein VP39"/>
    <property type="match status" value="1"/>
</dbReference>